<gene>
    <name evidence="2" type="ORF">P43SY_008627</name>
</gene>
<keyword evidence="3" id="KW-1185">Reference proteome</keyword>
<dbReference type="InterPro" id="IPR004875">
    <property type="entry name" value="DDE_SF_endonuclease_dom"/>
</dbReference>
<evidence type="ECO:0000313" key="2">
    <source>
        <dbReference type="EMBL" id="KAJ0391278.1"/>
    </source>
</evidence>
<dbReference type="Pfam" id="PF03184">
    <property type="entry name" value="DDE_1"/>
    <property type="match status" value="1"/>
</dbReference>
<evidence type="ECO:0000313" key="3">
    <source>
        <dbReference type="Proteomes" id="UP001209570"/>
    </source>
</evidence>
<evidence type="ECO:0000259" key="1">
    <source>
        <dbReference type="Pfam" id="PF03184"/>
    </source>
</evidence>
<organism evidence="2 3">
    <name type="scientific">Pythium insidiosum</name>
    <name type="common">Pythiosis disease agent</name>
    <dbReference type="NCBI Taxonomy" id="114742"/>
    <lineage>
        <taxon>Eukaryota</taxon>
        <taxon>Sar</taxon>
        <taxon>Stramenopiles</taxon>
        <taxon>Oomycota</taxon>
        <taxon>Peronosporomycetes</taxon>
        <taxon>Pythiales</taxon>
        <taxon>Pythiaceae</taxon>
        <taxon>Pythium</taxon>
    </lineage>
</organism>
<protein>
    <recommendedName>
        <fullName evidence="1">DDE-1 domain-containing protein</fullName>
    </recommendedName>
</protein>
<dbReference type="AlphaFoldDB" id="A0AAD5LSP7"/>
<comment type="caution">
    <text evidence="2">The sequence shown here is derived from an EMBL/GenBank/DDBJ whole genome shotgun (WGS) entry which is preliminary data.</text>
</comment>
<accession>A0AAD5LSP7</accession>
<dbReference type="GO" id="GO:0003676">
    <property type="term" value="F:nucleic acid binding"/>
    <property type="evidence" value="ECO:0007669"/>
    <property type="project" value="InterPro"/>
</dbReference>
<name>A0AAD5LSP7_PYTIN</name>
<dbReference type="Proteomes" id="UP001209570">
    <property type="component" value="Unassembled WGS sequence"/>
</dbReference>
<proteinExistence type="predicted"/>
<dbReference type="EMBL" id="JAKCXM010001159">
    <property type="protein sequence ID" value="KAJ0391278.1"/>
    <property type="molecule type" value="Genomic_DNA"/>
</dbReference>
<sequence length="315" mass="35139">MVMGDASGKKYAPFVVLKAQHSKLAARQEENDRLRRGFGRRACAALNAAISGTELEVYGNPKGWWNEQLSIAFLEHHFGKRNAEDAPVLLLWDDMSAHWTEKVKTYAMSKAVILEKVPPRYTFCCQPADVAWNKPLKDRLRRRWFDHMRDSMRTSQRVTQPTKADAMQWLSAAWNDLSDTTILNGFRKVGLTANPSTVTESDNDINEAVTVADPALVAALERARALTAIAGSVDTELNEDEVVVHAVEDAPEDEPTLDAEFLDEGYEVADDPIDAADDDTELDEVMEVARTIVFDAADDDTELDEVMEVARTIVV</sequence>
<feature type="domain" description="DDE-1" evidence="1">
    <location>
        <begin position="8"/>
        <end position="186"/>
    </location>
</feature>
<reference evidence="2" key="1">
    <citation type="submission" date="2021-12" db="EMBL/GenBank/DDBJ databases">
        <title>Prjna785345.</title>
        <authorList>
            <person name="Rujirawat T."/>
            <person name="Krajaejun T."/>
        </authorList>
    </citation>
    <scope>NUCLEOTIDE SEQUENCE</scope>
    <source>
        <strain evidence="2">Pi057C3</strain>
    </source>
</reference>